<evidence type="ECO:0000256" key="1">
    <source>
        <dbReference type="SAM" id="Phobius"/>
    </source>
</evidence>
<dbReference type="PANTHER" id="PTHR46830:SF2">
    <property type="entry name" value="ALPHA-1,4-N-ACETYLGLUCOSAMINYLTRANSFERASE"/>
    <property type="match status" value="1"/>
</dbReference>
<organism evidence="2">
    <name type="scientific">Capitella teleta</name>
    <name type="common">Polychaete worm</name>
    <dbReference type="NCBI Taxonomy" id="283909"/>
    <lineage>
        <taxon>Eukaryota</taxon>
        <taxon>Metazoa</taxon>
        <taxon>Spiralia</taxon>
        <taxon>Lophotrochozoa</taxon>
        <taxon>Annelida</taxon>
        <taxon>Polychaeta</taxon>
        <taxon>Sedentaria</taxon>
        <taxon>Scolecida</taxon>
        <taxon>Capitellidae</taxon>
        <taxon>Capitella</taxon>
    </lineage>
</organism>
<feature type="transmembrane region" description="Helical" evidence="1">
    <location>
        <begin position="41"/>
        <end position="62"/>
    </location>
</feature>
<dbReference type="Pfam" id="PF04488">
    <property type="entry name" value="Gly_transf_sug"/>
    <property type="match status" value="1"/>
</dbReference>
<evidence type="ECO:0008006" key="5">
    <source>
        <dbReference type="Google" id="ProtNLM"/>
    </source>
</evidence>
<dbReference type="OrthoDB" id="6150660at2759"/>
<dbReference type="PANTHER" id="PTHR46830">
    <property type="entry name" value="TRANSFERASE, PUTATIVE-RELATED"/>
    <property type="match status" value="1"/>
</dbReference>
<dbReference type="InterPro" id="IPR029044">
    <property type="entry name" value="Nucleotide-diphossugar_trans"/>
</dbReference>
<protein>
    <recommendedName>
        <fullName evidence="5">Alpha 1,4-glycosyltransferase domain-containing protein</fullName>
    </recommendedName>
</protein>
<keyword evidence="1" id="KW-1133">Transmembrane helix</keyword>
<evidence type="ECO:0000313" key="2">
    <source>
        <dbReference type="EMBL" id="ELT96871.1"/>
    </source>
</evidence>
<dbReference type="InterPro" id="IPR007577">
    <property type="entry name" value="GlycoTrfase_DXD_sugar-bd_CS"/>
</dbReference>
<dbReference type="HOGENOM" id="CLU_050117_1_0_1"/>
<reference evidence="3" key="3">
    <citation type="submission" date="2015-06" db="UniProtKB">
        <authorList>
            <consortium name="EnsemblMetazoa"/>
        </authorList>
    </citation>
    <scope>IDENTIFICATION</scope>
</reference>
<sequence length="363" mass="42175">MHDQRCAYVYIHCEGCNIPEEYLCMEYNYGLVFETQKSPKLIGISLVVIILLSYIVCSALHLSTESWLVVFLNTFATTKPTDCSKGTDFTKRPSFNNNHLTLDLGSDGYLVPNIVHYIWYVDNRHDLSFINMLAIISADRFLNPTAIYFYCNHKPKGPNWDRVMRKVPSLAVVHQRPVTCVYGTPITNPVFGPSSSDLERVTTLMDKGGIYLDLDVIVVRSFDPLRNHSCTVGLETRDKVNSGVLVCHRNSPFLRLWLEHYIADYKVWMWNYNAGWVPAYLAERYPEYIHLEPNRLQRPNGDEIDMIWGPESFNWRDNYAVHLLVRTWRSKNLFMVEEPNMDYISRTNSTFSQLARRIILNQP</sequence>
<dbReference type="SUPFAM" id="SSF53448">
    <property type="entry name" value="Nucleotide-diphospho-sugar transferases"/>
    <property type="match status" value="1"/>
</dbReference>
<dbReference type="OMA" id="TRNWWAG"/>
<reference evidence="4" key="1">
    <citation type="submission" date="2012-12" db="EMBL/GenBank/DDBJ databases">
        <authorList>
            <person name="Hellsten U."/>
            <person name="Grimwood J."/>
            <person name="Chapman J.A."/>
            <person name="Shapiro H."/>
            <person name="Aerts A."/>
            <person name="Otillar R.P."/>
            <person name="Terry A.Y."/>
            <person name="Boore J.L."/>
            <person name="Simakov O."/>
            <person name="Marletaz F."/>
            <person name="Cho S.-J."/>
            <person name="Edsinger-Gonzales E."/>
            <person name="Havlak P."/>
            <person name="Kuo D.-H."/>
            <person name="Larsson T."/>
            <person name="Lv J."/>
            <person name="Arendt D."/>
            <person name="Savage R."/>
            <person name="Osoegawa K."/>
            <person name="de Jong P."/>
            <person name="Lindberg D.R."/>
            <person name="Seaver E.C."/>
            <person name="Weisblat D.A."/>
            <person name="Putnam N.H."/>
            <person name="Grigoriev I.V."/>
            <person name="Rokhsar D.S."/>
        </authorList>
    </citation>
    <scope>NUCLEOTIDE SEQUENCE</scope>
    <source>
        <strain evidence="4">I ESC-2004</strain>
    </source>
</reference>
<dbReference type="EnsemblMetazoa" id="CapteT203237">
    <property type="protein sequence ID" value="CapteP203237"/>
    <property type="gene ID" value="CapteG203237"/>
</dbReference>
<keyword evidence="1" id="KW-0812">Transmembrane</keyword>
<name>R7TZQ6_CAPTE</name>
<dbReference type="Proteomes" id="UP000014760">
    <property type="component" value="Unassembled WGS sequence"/>
</dbReference>
<dbReference type="Gene3D" id="3.90.550.20">
    <property type="match status" value="1"/>
</dbReference>
<dbReference type="AlphaFoldDB" id="R7TZQ6"/>
<accession>R7TZQ6</accession>
<gene>
    <name evidence="2" type="ORF">CAPTEDRAFT_203237</name>
</gene>
<proteinExistence type="predicted"/>
<evidence type="ECO:0000313" key="4">
    <source>
        <dbReference type="Proteomes" id="UP000014760"/>
    </source>
</evidence>
<keyword evidence="4" id="KW-1185">Reference proteome</keyword>
<keyword evidence="1" id="KW-0472">Membrane</keyword>
<evidence type="ECO:0000313" key="3">
    <source>
        <dbReference type="EnsemblMetazoa" id="CapteP203237"/>
    </source>
</evidence>
<dbReference type="EMBL" id="AMQN01000256">
    <property type="status" value="NOT_ANNOTATED_CDS"/>
    <property type="molecule type" value="Genomic_DNA"/>
</dbReference>
<reference evidence="2 4" key="2">
    <citation type="journal article" date="2013" name="Nature">
        <title>Insights into bilaterian evolution from three spiralian genomes.</title>
        <authorList>
            <person name="Simakov O."/>
            <person name="Marletaz F."/>
            <person name="Cho S.J."/>
            <person name="Edsinger-Gonzales E."/>
            <person name="Havlak P."/>
            <person name="Hellsten U."/>
            <person name="Kuo D.H."/>
            <person name="Larsson T."/>
            <person name="Lv J."/>
            <person name="Arendt D."/>
            <person name="Savage R."/>
            <person name="Osoegawa K."/>
            <person name="de Jong P."/>
            <person name="Grimwood J."/>
            <person name="Chapman J.A."/>
            <person name="Shapiro H."/>
            <person name="Aerts A."/>
            <person name="Otillar R.P."/>
            <person name="Terry A.Y."/>
            <person name="Boore J.L."/>
            <person name="Grigoriev I.V."/>
            <person name="Lindberg D.R."/>
            <person name="Seaver E.C."/>
            <person name="Weisblat D.A."/>
            <person name="Putnam N.H."/>
            <person name="Rokhsar D.S."/>
        </authorList>
    </citation>
    <scope>NUCLEOTIDE SEQUENCE</scope>
    <source>
        <strain evidence="2 4">I ESC-2004</strain>
    </source>
</reference>
<dbReference type="EMBL" id="KB308724">
    <property type="protein sequence ID" value="ELT96871.1"/>
    <property type="molecule type" value="Genomic_DNA"/>
</dbReference>